<feature type="region of interest" description="Disordered" evidence="1">
    <location>
        <begin position="1"/>
        <end position="165"/>
    </location>
</feature>
<feature type="compositionally biased region" description="Basic and acidic residues" evidence="1">
    <location>
        <begin position="450"/>
        <end position="467"/>
    </location>
</feature>
<keyword evidence="3" id="KW-1185">Reference proteome</keyword>
<feature type="compositionally biased region" description="Low complexity" evidence="1">
    <location>
        <begin position="289"/>
        <end position="302"/>
    </location>
</feature>
<feature type="compositionally biased region" description="Low complexity" evidence="1">
    <location>
        <begin position="470"/>
        <end position="482"/>
    </location>
</feature>
<proteinExistence type="predicted"/>
<feature type="compositionally biased region" description="Basic and acidic residues" evidence="1">
    <location>
        <begin position="593"/>
        <end position="606"/>
    </location>
</feature>
<evidence type="ECO:0000256" key="1">
    <source>
        <dbReference type="SAM" id="MobiDB-lite"/>
    </source>
</evidence>
<name>A0AAN7T8E0_9EURO</name>
<feature type="compositionally biased region" description="Basic and acidic residues" evidence="1">
    <location>
        <begin position="776"/>
        <end position="792"/>
    </location>
</feature>
<feature type="compositionally biased region" description="Low complexity" evidence="1">
    <location>
        <begin position="1"/>
        <end position="16"/>
    </location>
</feature>
<accession>A0AAN7T8E0</accession>
<feature type="compositionally biased region" description="Polar residues" evidence="1">
    <location>
        <begin position="331"/>
        <end position="350"/>
    </location>
</feature>
<feature type="compositionally biased region" description="Polar residues" evidence="1">
    <location>
        <begin position="520"/>
        <end position="529"/>
    </location>
</feature>
<comment type="caution">
    <text evidence="2">The sequence shown here is derived from an EMBL/GenBank/DDBJ whole genome shotgun (WGS) entry which is preliminary data.</text>
</comment>
<feature type="compositionally biased region" description="Basic and acidic residues" evidence="1">
    <location>
        <begin position="406"/>
        <end position="434"/>
    </location>
</feature>
<feature type="compositionally biased region" description="Basic and acidic residues" evidence="1">
    <location>
        <begin position="858"/>
        <end position="868"/>
    </location>
</feature>
<feature type="compositionally biased region" description="Acidic residues" evidence="1">
    <location>
        <begin position="696"/>
        <end position="707"/>
    </location>
</feature>
<gene>
    <name evidence="2" type="ORF">LTR05_001890</name>
</gene>
<feature type="compositionally biased region" description="Basic and acidic residues" evidence="1">
    <location>
        <begin position="815"/>
        <end position="841"/>
    </location>
</feature>
<feature type="compositionally biased region" description="Basic and acidic residues" evidence="1">
    <location>
        <begin position="660"/>
        <end position="680"/>
    </location>
</feature>
<organism evidence="2 3">
    <name type="scientific">Lithohypha guttulata</name>
    <dbReference type="NCBI Taxonomy" id="1690604"/>
    <lineage>
        <taxon>Eukaryota</taxon>
        <taxon>Fungi</taxon>
        <taxon>Dikarya</taxon>
        <taxon>Ascomycota</taxon>
        <taxon>Pezizomycotina</taxon>
        <taxon>Eurotiomycetes</taxon>
        <taxon>Chaetothyriomycetidae</taxon>
        <taxon>Chaetothyriales</taxon>
        <taxon>Trichomeriaceae</taxon>
        <taxon>Lithohypha</taxon>
    </lineage>
</organism>
<feature type="compositionally biased region" description="Basic and acidic residues" evidence="1">
    <location>
        <begin position="39"/>
        <end position="48"/>
    </location>
</feature>
<feature type="region of interest" description="Disordered" evidence="1">
    <location>
        <begin position="289"/>
        <end position="363"/>
    </location>
</feature>
<feature type="compositionally biased region" description="Basic residues" evidence="1">
    <location>
        <begin position="765"/>
        <end position="775"/>
    </location>
</feature>
<dbReference type="EMBL" id="JAVRRJ010000001">
    <property type="protein sequence ID" value="KAK5091705.1"/>
    <property type="molecule type" value="Genomic_DNA"/>
</dbReference>
<dbReference type="AlphaFoldDB" id="A0AAN7T8E0"/>
<feature type="compositionally biased region" description="Low complexity" evidence="1">
    <location>
        <begin position="351"/>
        <end position="363"/>
    </location>
</feature>
<evidence type="ECO:0000313" key="3">
    <source>
        <dbReference type="Proteomes" id="UP001309876"/>
    </source>
</evidence>
<reference evidence="2 3" key="1">
    <citation type="submission" date="2023-08" db="EMBL/GenBank/DDBJ databases">
        <title>Black Yeasts Isolated from many extreme environments.</title>
        <authorList>
            <person name="Coleine C."/>
            <person name="Stajich J.E."/>
            <person name="Selbmann L."/>
        </authorList>
    </citation>
    <scope>NUCLEOTIDE SEQUENCE [LARGE SCALE GENOMIC DNA]</scope>
    <source>
        <strain evidence="2 3">CCFEE 5910</strain>
    </source>
</reference>
<feature type="compositionally biased region" description="Polar residues" evidence="1">
    <location>
        <begin position="135"/>
        <end position="165"/>
    </location>
</feature>
<feature type="compositionally biased region" description="Basic and acidic residues" evidence="1">
    <location>
        <begin position="720"/>
        <end position="739"/>
    </location>
</feature>
<dbReference type="Proteomes" id="UP001309876">
    <property type="component" value="Unassembled WGS sequence"/>
</dbReference>
<sequence length="875" mass="99820">MASADAAKSAEATNSAPPEPRETPMASDIPVSTSAAGKQEGEEKKLEDAQTSQTVDEQLEQNEDVIQSIEEPKTRSRRPTIDSASGNELDDDIEINVGPDYDLSEIPDVSKRSPLADENDQWLGEQHPSEKPRKNSTIPQHQHTPQNQSFASDASHNNFSGYNQDFSGMPNEAMMNMMPNMMNGGMQNLQNMNMSEFLHVYHWLYSPSNSSSVNPQMMQQMAQMQTQFNQAIHSGQMMNPQMLQQMQTMMNSMNVMGMNGSNWPNMMGGGFGMGPQNFFPMMSNGASFNNGQQQYQQNFPNGDFAFNNTRNGSFDRGRGGRGRKQRGGRFANNNQFSHQNHYGNFNNMPFQTQFNQGPNQYQQNQYDHNIQGTQQANNDKVVEQHADDDDFAPGGQDEVQEALGDSYKKASEPPEEPKVEDTPAVELKHEEYQREPSPAVSETVPLVESPKPDVKEAYIPEAYREDLDFASAPPTAPSGPSAKDVSFRSRGHGRFPSRGQRGSYHGSNGFPPRSPARPISSHQNISPPMNQKPGVVGAPTGPRAMREKEAPLPVKILSRSESDVGFKIRGTASQVKEQRAREEAPRSVTPRSTYDDYNDRDRESSRRHSKHDRKHESSRHEDDHDDYDDRDRKRRKSRRNEYDDYDMDGIEHSHSNSRADSPDPSHRNGRRERDKARDKYSSSTKHKSSSRKYEDGYDDHENGDDYVEETRSKPSKKSSSRYEDREERDRRDHERSEKDKHRKRSRHDRDRDDGYEDADEEESRRRSRKHKKEHTSRKDRDRDVETPKDTDLGMRITGRSSTNRASEVAPLSLQPDKDPHTLEREARNQERMLKEQQRREAANNAKGGGLSGGRTRSYKYEDDIERQLNKPSRRR</sequence>
<feature type="compositionally biased region" description="Basic and acidic residues" evidence="1">
    <location>
        <begin position="614"/>
        <end position="631"/>
    </location>
</feature>
<feature type="region of interest" description="Disordered" evidence="1">
    <location>
        <begin position="386"/>
        <end position="875"/>
    </location>
</feature>
<evidence type="ECO:0000313" key="2">
    <source>
        <dbReference type="EMBL" id="KAK5091705.1"/>
    </source>
</evidence>
<feature type="compositionally biased region" description="Basic and acidic residues" evidence="1">
    <location>
        <begin position="576"/>
        <end position="585"/>
    </location>
</feature>
<protein>
    <submittedName>
        <fullName evidence="2">Uncharacterized protein</fullName>
    </submittedName>
</protein>